<dbReference type="PANTHER" id="PTHR43767">
    <property type="entry name" value="LONG-CHAIN-FATTY-ACID--COA LIGASE"/>
    <property type="match status" value="1"/>
</dbReference>
<dbReference type="InterPro" id="IPR029069">
    <property type="entry name" value="HotDog_dom_sf"/>
</dbReference>
<organism evidence="4 5">
    <name type="scientific">Massilia polaris</name>
    <dbReference type="NCBI Taxonomy" id="2728846"/>
    <lineage>
        <taxon>Bacteria</taxon>
        <taxon>Pseudomonadati</taxon>
        <taxon>Pseudomonadota</taxon>
        <taxon>Betaproteobacteria</taxon>
        <taxon>Burkholderiales</taxon>
        <taxon>Oxalobacteraceae</taxon>
        <taxon>Telluria group</taxon>
        <taxon>Massilia</taxon>
    </lineage>
</organism>
<dbReference type="AlphaFoldDB" id="A0A848HFZ0"/>
<dbReference type="Gene3D" id="3.10.129.10">
    <property type="entry name" value="Hotdog Thioesterase"/>
    <property type="match status" value="1"/>
</dbReference>
<evidence type="ECO:0000259" key="2">
    <source>
        <dbReference type="Pfam" id="PF00501"/>
    </source>
</evidence>
<reference evidence="4 5" key="1">
    <citation type="submission" date="2020-04" db="EMBL/GenBank/DDBJ databases">
        <title>Massilia sp. RP-1-19 isolated from soil.</title>
        <authorList>
            <person name="Dahal R.H."/>
        </authorList>
    </citation>
    <scope>NUCLEOTIDE SEQUENCE [LARGE SCALE GENOMIC DNA]</scope>
    <source>
        <strain evidence="4 5">RP-1-19</strain>
    </source>
</reference>
<dbReference type="GO" id="GO:0016874">
    <property type="term" value="F:ligase activity"/>
    <property type="evidence" value="ECO:0007669"/>
    <property type="project" value="UniProtKB-KW"/>
</dbReference>
<dbReference type="EMBL" id="JABBGG010000001">
    <property type="protein sequence ID" value="NML59987.1"/>
    <property type="molecule type" value="Genomic_DNA"/>
</dbReference>
<dbReference type="Gene3D" id="3.40.50.12780">
    <property type="entry name" value="N-terminal domain of ligase-like"/>
    <property type="match status" value="1"/>
</dbReference>
<dbReference type="InterPro" id="IPR054545">
    <property type="entry name" value="ApeI-like"/>
</dbReference>
<accession>A0A848HFZ0</accession>
<dbReference type="InterPro" id="IPR042099">
    <property type="entry name" value="ANL_N_sf"/>
</dbReference>
<dbReference type="InterPro" id="IPR000873">
    <property type="entry name" value="AMP-dep_synth/lig_dom"/>
</dbReference>
<dbReference type="Pfam" id="PF00501">
    <property type="entry name" value="AMP-binding"/>
    <property type="match status" value="1"/>
</dbReference>
<dbReference type="Pfam" id="PF22818">
    <property type="entry name" value="ApeI-like"/>
    <property type="match status" value="1"/>
</dbReference>
<evidence type="ECO:0000313" key="5">
    <source>
        <dbReference type="Proteomes" id="UP000583752"/>
    </source>
</evidence>
<comment type="caution">
    <text evidence="4">The sequence shown here is derived from an EMBL/GenBank/DDBJ whole genome shotgun (WGS) entry which is preliminary data.</text>
</comment>
<keyword evidence="1" id="KW-0436">Ligase</keyword>
<dbReference type="SUPFAM" id="SSF56801">
    <property type="entry name" value="Acetyl-CoA synthetase-like"/>
    <property type="match status" value="1"/>
</dbReference>
<evidence type="ECO:0000313" key="4">
    <source>
        <dbReference type="EMBL" id="NML59987.1"/>
    </source>
</evidence>
<proteinExistence type="predicted"/>
<dbReference type="PANTHER" id="PTHR43767:SF8">
    <property type="entry name" value="LONG-CHAIN-FATTY-ACID--COA LIGASE"/>
    <property type="match status" value="1"/>
</dbReference>
<feature type="domain" description="ApeI dehydratase-like" evidence="3">
    <location>
        <begin position="466"/>
        <end position="562"/>
    </location>
</feature>
<feature type="domain" description="AMP-dependent synthetase/ligase" evidence="2">
    <location>
        <begin position="126"/>
        <end position="283"/>
    </location>
</feature>
<dbReference type="SUPFAM" id="SSF54637">
    <property type="entry name" value="Thioesterase/thiol ester dehydrase-isomerase"/>
    <property type="match status" value="1"/>
</dbReference>
<dbReference type="InterPro" id="IPR050237">
    <property type="entry name" value="ATP-dep_AMP-bd_enzyme"/>
</dbReference>
<name>A0A848HFZ0_9BURK</name>
<evidence type="ECO:0000256" key="1">
    <source>
        <dbReference type="ARBA" id="ARBA00022598"/>
    </source>
</evidence>
<dbReference type="InterPro" id="IPR045851">
    <property type="entry name" value="AMP-bd_C_sf"/>
</dbReference>
<protein>
    <submittedName>
        <fullName evidence="4">AMP-binding protein</fullName>
    </submittedName>
</protein>
<dbReference type="Gene3D" id="3.30.300.30">
    <property type="match status" value="1"/>
</dbReference>
<sequence length="574" mass="60757">MLDLLNAVAVRSPDAVIGWRGGEPLRAAAFLARARAWRALALRIPGADVSLYLDDSLEFAAALLGSWQARKTVWLAANTLEPGCEALAASVDAFLGEFPARFAPQTPAAGDCCELAFTGLDPGFDALVVHTSGSTGQAQAIPKKLGQLAGEVATLEVLFGARIGAAAVVATVSHQHIYGLLFRVLWPLAAGRDIHAHSLAYPEQLAEKLGQRPCVLVASPAHLKRLPSHLDWSGAGANLRAVFSSGGPLPAAVSVEARRLLGLTPVEVYGSSESGGIAWRENDGGNAAWQPMPGVAVRAGADGLLEVRSAHLPDDQWMAMADRAEVRPGGCFLLLGRSDRIVKIEEVRISLDAIEAALLATGMAQEARVLVGDAVPGQRSVVAAFAVLSPAGRALLGESGKAAFDRHMRALLAGSVEPVALPRRWRYLDQMPADAQGKTTHAQLTALLGAGLDPRPRRPQVRLLEQDAQRVLYEVVVPPGLFYLDGHFAQAPVLPGVVQVDWAILYGRLHFPLGPAFRAMHALKFQNVIGAGVPVSLELVHDAGKDSLTFRYFSAAGQHAGGRIAFGPIEESPC</sequence>
<gene>
    <name evidence="4" type="ORF">HHL21_02575</name>
</gene>
<dbReference type="RefSeq" id="WP_169463665.1">
    <property type="nucleotide sequence ID" value="NZ_JABBGG010000001.1"/>
</dbReference>
<evidence type="ECO:0000259" key="3">
    <source>
        <dbReference type="Pfam" id="PF22818"/>
    </source>
</evidence>
<dbReference type="Proteomes" id="UP000583752">
    <property type="component" value="Unassembled WGS sequence"/>
</dbReference>
<keyword evidence="5" id="KW-1185">Reference proteome</keyword>